<gene>
    <name evidence="4" type="ORF">PACLA_8A020213</name>
</gene>
<dbReference type="GO" id="GO:0006310">
    <property type="term" value="P:DNA recombination"/>
    <property type="evidence" value="ECO:0007669"/>
    <property type="project" value="UniProtKB-KW"/>
</dbReference>
<evidence type="ECO:0000259" key="3">
    <source>
        <dbReference type="Pfam" id="PF00589"/>
    </source>
</evidence>
<evidence type="ECO:0000313" key="5">
    <source>
        <dbReference type="Proteomes" id="UP001152795"/>
    </source>
</evidence>
<dbReference type="SUPFAM" id="SSF56349">
    <property type="entry name" value="DNA breaking-rejoining enzymes"/>
    <property type="match status" value="1"/>
</dbReference>
<comment type="caution">
    <text evidence="4">The sequence shown here is derived from an EMBL/GenBank/DDBJ whole genome shotgun (WGS) entry which is preliminary data.</text>
</comment>
<dbReference type="AlphaFoldDB" id="A0A7D9ISP9"/>
<evidence type="ECO:0000313" key="4">
    <source>
        <dbReference type="EMBL" id="CAB4012361.1"/>
    </source>
</evidence>
<dbReference type="OrthoDB" id="5975103at2759"/>
<dbReference type="EMBL" id="CACRXK020007482">
    <property type="protein sequence ID" value="CAB4012361.1"/>
    <property type="molecule type" value="Genomic_DNA"/>
</dbReference>
<feature type="domain" description="Tyr recombinase" evidence="3">
    <location>
        <begin position="205"/>
        <end position="279"/>
    </location>
</feature>
<keyword evidence="5" id="KW-1185">Reference proteome</keyword>
<dbReference type="InterPro" id="IPR052787">
    <property type="entry name" value="MAVS"/>
</dbReference>
<reference evidence="4" key="1">
    <citation type="submission" date="2020-04" db="EMBL/GenBank/DDBJ databases">
        <authorList>
            <person name="Alioto T."/>
            <person name="Alioto T."/>
            <person name="Gomez Garrido J."/>
        </authorList>
    </citation>
    <scope>NUCLEOTIDE SEQUENCE</scope>
    <source>
        <strain evidence="4">A484AB</strain>
    </source>
</reference>
<keyword evidence="1" id="KW-0233">DNA recombination</keyword>
<evidence type="ECO:0000256" key="2">
    <source>
        <dbReference type="SAM" id="MobiDB-lite"/>
    </source>
</evidence>
<proteinExistence type="predicted"/>
<dbReference type="Pfam" id="PF00589">
    <property type="entry name" value="Phage_integrase"/>
    <property type="match status" value="1"/>
</dbReference>
<accession>A0A7D9ISP9</accession>
<protein>
    <submittedName>
        <fullName evidence="4">PREDICTED: uncharacterized protein LOC105327636</fullName>
    </submittedName>
</protein>
<dbReference type="InterPro" id="IPR013762">
    <property type="entry name" value="Integrase-like_cat_sf"/>
</dbReference>
<dbReference type="PANTHER" id="PTHR21446:SF12">
    <property type="entry name" value="POTASSIUM CHANNEL TETRAMERIZATION DOMAIN CONTAINING 1"/>
    <property type="match status" value="1"/>
</dbReference>
<organism evidence="4 5">
    <name type="scientific">Paramuricea clavata</name>
    <name type="common">Red gorgonian</name>
    <name type="synonym">Violescent sea-whip</name>
    <dbReference type="NCBI Taxonomy" id="317549"/>
    <lineage>
        <taxon>Eukaryota</taxon>
        <taxon>Metazoa</taxon>
        <taxon>Cnidaria</taxon>
        <taxon>Anthozoa</taxon>
        <taxon>Octocorallia</taxon>
        <taxon>Malacalcyonacea</taxon>
        <taxon>Plexauridae</taxon>
        <taxon>Paramuricea</taxon>
    </lineage>
</organism>
<dbReference type="GO" id="GO:0015074">
    <property type="term" value="P:DNA integration"/>
    <property type="evidence" value="ECO:0007669"/>
    <property type="project" value="InterPro"/>
</dbReference>
<dbReference type="PANTHER" id="PTHR21446">
    <property type="entry name" value="DUF3504 DOMAIN-CONTAINING PROTEIN"/>
    <property type="match status" value="1"/>
</dbReference>
<dbReference type="InterPro" id="IPR002104">
    <property type="entry name" value="Integrase_catalytic"/>
</dbReference>
<name>A0A7D9ISP9_PARCT</name>
<dbReference type="Proteomes" id="UP001152795">
    <property type="component" value="Unassembled WGS sequence"/>
</dbReference>
<evidence type="ECO:0000256" key="1">
    <source>
        <dbReference type="ARBA" id="ARBA00023172"/>
    </source>
</evidence>
<dbReference type="InterPro" id="IPR011010">
    <property type="entry name" value="DNA_brk_join_enz"/>
</dbReference>
<dbReference type="Gene3D" id="1.10.443.10">
    <property type="entry name" value="Intergrase catalytic core"/>
    <property type="match status" value="1"/>
</dbReference>
<sequence length="366" mass="41376">MLDKSLAKFFANAKKKDGTKFKASALLTLRQGLRRHYLDSLGYDIVNEKSFSYSTKVFKAAVKDLRRQGLGSVKHHVPITRADMTKLYSGDTVVFYMDTPNGLLNKVWFEVMYFLCRRGQENLRAMTIETFELSTDSTGKRYIFQKTDELDKNHRDTTAGTVTQGRMYELPGNPACPVESFLKYKSKLNKDINALWQRPLDSFVPEEETWFCKAPLGKKTLANMMATISRQGELSQRYTNHSIRSTAITALDEAGYEARHIMAISGHRNEASIRSYSAHVSEEQTRRISESLTLATADDRAVDVYQRPATSASPARSPILNDSDLPSTPNLNQIMNTVLSPVMSTSTDVFKYNRFDGCTININVQK</sequence>
<dbReference type="GO" id="GO:0003677">
    <property type="term" value="F:DNA binding"/>
    <property type="evidence" value="ECO:0007669"/>
    <property type="project" value="InterPro"/>
</dbReference>
<feature type="region of interest" description="Disordered" evidence="2">
    <location>
        <begin position="307"/>
        <end position="327"/>
    </location>
</feature>